<protein>
    <submittedName>
        <fullName evidence="1">Nitrate reductase subunit alpha</fullName>
        <ecNumber evidence="1">1.7.99.4</ecNumber>
    </submittedName>
</protein>
<organism evidence="1 2">
    <name type="scientific">Mycobacterium tuberculosis</name>
    <dbReference type="NCBI Taxonomy" id="1773"/>
    <lineage>
        <taxon>Bacteria</taxon>
        <taxon>Bacillati</taxon>
        <taxon>Actinomycetota</taxon>
        <taxon>Actinomycetes</taxon>
        <taxon>Mycobacteriales</taxon>
        <taxon>Mycobacteriaceae</taxon>
        <taxon>Mycobacterium</taxon>
        <taxon>Mycobacterium tuberculosis complex</taxon>
    </lineage>
</organism>
<keyword evidence="1" id="KW-0560">Oxidoreductase</keyword>
<dbReference type="PANTHER" id="PTHR43105">
    <property type="entry name" value="RESPIRATORY NITRATE REDUCTASE"/>
    <property type="match status" value="1"/>
</dbReference>
<dbReference type="Gene3D" id="3.40.50.12440">
    <property type="match status" value="1"/>
</dbReference>
<name>A0A916PHC2_MYCTX</name>
<proteinExistence type="predicted"/>
<accession>A0A916PHC2</accession>
<sequence length="79" mass="8836">MGRNGGGWAHYVGQEKVRPLTGWQTMAMATDWSRPPRQVPGASYWYAHTDQWRYDGYGADKLASPTCPAQAEALDYRSG</sequence>
<reference evidence="2" key="1">
    <citation type="submission" date="2015-03" db="EMBL/GenBank/DDBJ databases">
        <authorList>
            <consortium name="Pathogen Informatics"/>
        </authorList>
    </citation>
    <scope>NUCLEOTIDE SEQUENCE [LARGE SCALE GENOMIC DNA]</scope>
    <source>
        <strain evidence="2">N09902308</strain>
    </source>
</reference>
<dbReference type="Proteomes" id="UP000039021">
    <property type="component" value="Unassembled WGS sequence"/>
</dbReference>
<comment type="caution">
    <text evidence="1">The sequence shown here is derived from an EMBL/GenBank/DDBJ whole genome shotgun (WGS) entry which is preliminary data.</text>
</comment>
<evidence type="ECO:0000313" key="2">
    <source>
        <dbReference type="Proteomes" id="UP000039021"/>
    </source>
</evidence>
<evidence type="ECO:0000313" key="1">
    <source>
        <dbReference type="EMBL" id="CPA32602.1"/>
    </source>
</evidence>
<dbReference type="AlphaFoldDB" id="A0A916PHC2"/>
<dbReference type="InterPro" id="IPR050123">
    <property type="entry name" value="Prok_molybdopt-oxidoreductase"/>
</dbReference>
<dbReference type="EMBL" id="CSBK01002868">
    <property type="protein sequence ID" value="CPA32602.1"/>
    <property type="molecule type" value="Genomic_DNA"/>
</dbReference>
<dbReference type="SUPFAM" id="SSF53706">
    <property type="entry name" value="Formate dehydrogenase/DMSO reductase, domains 1-3"/>
    <property type="match status" value="1"/>
</dbReference>
<dbReference type="GO" id="GO:0016020">
    <property type="term" value="C:membrane"/>
    <property type="evidence" value="ECO:0007669"/>
    <property type="project" value="TreeGrafter"/>
</dbReference>
<dbReference type="GO" id="GO:0016491">
    <property type="term" value="F:oxidoreductase activity"/>
    <property type="evidence" value="ECO:0007669"/>
    <property type="project" value="UniProtKB-KW"/>
</dbReference>
<gene>
    <name evidence="1" type="primary">narG_2</name>
    <name evidence="1" type="ORF">ERS007739_04521</name>
</gene>
<dbReference type="PANTHER" id="PTHR43105:SF2">
    <property type="entry name" value="RESPIRATORY NITRATE REDUCTASE 2 ALPHA CHAIN"/>
    <property type="match status" value="1"/>
</dbReference>
<dbReference type="EC" id="1.7.99.4" evidence="1"/>